<dbReference type="Proteomes" id="UP000000292">
    <property type="component" value="Chromosome"/>
</dbReference>
<sequence>MAFRRTNSPRNRWDVWIIVDGVAFPTFGNQAEIVEMSRAFQA</sequence>
<evidence type="ECO:0000313" key="1">
    <source>
        <dbReference type="EMBL" id="AEJ42001.1"/>
    </source>
</evidence>
<dbReference type="AlphaFoldDB" id="F8IHN4"/>
<gene>
    <name evidence="1" type="ordered locus">TC41_0020</name>
</gene>
<protein>
    <submittedName>
        <fullName evidence="1">Uncharacterized protein</fullName>
    </submittedName>
</protein>
<dbReference type="KEGG" id="aad:TC41_0020"/>
<organism evidence="1 2">
    <name type="scientific">Alicyclobacillus acidocaldarius (strain Tc-4-1)</name>
    <name type="common">Bacillus acidocaldarius</name>
    <dbReference type="NCBI Taxonomy" id="1048834"/>
    <lineage>
        <taxon>Bacteria</taxon>
        <taxon>Bacillati</taxon>
        <taxon>Bacillota</taxon>
        <taxon>Bacilli</taxon>
        <taxon>Bacillales</taxon>
        <taxon>Alicyclobacillaceae</taxon>
        <taxon>Alicyclobacillus</taxon>
    </lineage>
</organism>
<proteinExistence type="predicted"/>
<dbReference type="HOGENOM" id="CLU_3246227_0_0_9"/>
<evidence type="ECO:0000313" key="2">
    <source>
        <dbReference type="Proteomes" id="UP000000292"/>
    </source>
</evidence>
<reference evidence="1 2" key="1">
    <citation type="journal article" date="2011" name="J. Bacteriol.">
        <title>Complete Genome Sequence of Alicyclobacillus acidocaldarius Strain Tc-4-1.</title>
        <authorList>
            <person name="Chen Y."/>
            <person name="He Y."/>
            <person name="Zhang B."/>
            <person name="Yang J."/>
            <person name="Li W."/>
            <person name="Dong Z."/>
            <person name="Hu S."/>
        </authorList>
    </citation>
    <scope>NUCLEOTIDE SEQUENCE [LARGE SCALE GENOMIC DNA]</scope>
    <source>
        <strain evidence="1 2">Tc-4-1</strain>
    </source>
</reference>
<reference evidence="2" key="2">
    <citation type="submission" date="2011-06" db="EMBL/GenBank/DDBJ databases">
        <title>The complete genome sequence of Alicyclobacillus acidocaldarius sp. Tc-4-1.</title>
        <authorList>
            <person name="Chen Y."/>
            <person name="He Y."/>
            <person name="Dong Z."/>
            <person name="Hu S."/>
        </authorList>
    </citation>
    <scope>NUCLEOTIDE SEQUENCE [LARGE SCALE GENOMIC DNA]</scope>
    <source>
        <strain evidence="2">Tc-4-1</strain>
    </source>
</reference>
<dbReference type="EMBL" id="CP002902">
    <property type="protein sequence ID" value="AEJ42001.1"/>
    <property type="molecule type" value="Genomic_DNA"/>
</dbReference>
<accession>F8IHN4</accession>
<name>F8IHN4_ALIAT</name>